<gene>
    <name evidence="3" type="ORF">ATN00_12210</name>
</gene>
<dbReference type="NCBIfam" id="TIGR02607">
    <property type="entry name" value="antidote_HigA"/>
    <property type="match status" value="1"/>
</dbReference>
<dbReference type="SUPFAM" id="SSF47413">
    <property type="entry name" value="lambda repressor-like DNA-binding domains"/>
    <property type="match status" value="1"/>
</dbReference>
<dbReference type="AlphaFoldDB" id="A0A0S3EZT9"/>
<accession>A0A0S3EZT9</accession>
<reference evidence="3 4" key="1">
    <citation type="submission" date="2015-11" db="EMBL/GenBank/DDBJ databases">
        <title>A Two-component Flavoprotein Monooxygenase System MeaXY Responsible for para-Hydroxylation of 2-Methyl-6-ethylaniline and 2,6-Diethylaniline in Sphingobium baderi DE-13.</title>
        <authorList>
            <person name="Cheng M."/>
            <person name="Meng Q."/>
            <person name="Yang Y."/>
            <person name="Chu C."/>
            <person name="Yan X."/>
            <person name="He J."/>
            <person name="Li S."/>
        </authorList>
    </citation>
    <scope>NUCLEOTIDE SEQUENCE [LARGE SCALE GENOMIC DNA]</scope>
    <source>
        <strain evidence="3 4">DE-13</strain>
    </source>
</reference>
<dbReference type="Proteomes" id="UP000056968">
    <property type="component" value="Chromosome"/>
</dbReference>
<feature type="domain" description="HTH cro/C1-type" evidence="2">
    <location>
        <begin position="25"/>
        <end position="72"/>
    </location>
</feature>
<dbReference type="Pfam" id="PF01381">
    <property type="entry name" value="HTH_3"/>
    <property type="match status" value="1"/>
</dbReference>
<dbReference type="CDD" id="cd00093">
    <property type="entry name" value="HTH_XRE"/>
    <property type="match status" value="1"/>
</dbReference>
<keyword evidence="1" id="KW-0238">DNA-binding</keyword>
<dbReference type="Gene3D" id="1.10.260.40">
    <property type="entry name" value="lambda repressor-like DNA-binding domains"/>
    <property type="match status" value="1"/>
</dbReference>
<organism evidence="3 4">
    <name type="scientific">Sphingobium baderi</name>
    <dbReference type="NCBI Taxonomy" id="1332080"/>
    <lineage>
        <taxon>Bacteria</taxon>
        <taxon>Pseudomonadati</taxon>
        <taxon>Pseudomonadota</taxon>
        <taxon>Alphaproteobacteria</taxon>
        <taxon>Sphingomonadales</taxon>
        <taxon>Sphingomonadaceae</taxon>
        <taxon>Sphingobium</taxon>
    </lineage>
</organism>
<sequence>MAIKVHLSIHVHPGPWLKRQIVEPHGINVKDLAAHFSVSRQNLSNVLNGHTGLTADMAIRFEKAFGLKADTLIRMQGAYDLAQARSHEDEIKVSALSKAV</sequence>
<dbReference type="SMART" id="SM00530">
    <property type="entry name" value="HTH_XRE"/>
    <property type="match status" value="1"/>
</dbReference>
<dbReference type="GO" id="GO:0003677">
    <property type="term" value="F:DNA binding"/>
    <property type="evidence" value="ECO:0007669"/>
    <property type="project" value="UniProtKB-KW"/>
</dbReference>
<evidence type="ECO:0000313" key="3">
    <source>
        <dbReference type="EMBL" id="ALR20949.1"/>
    </source>
</evidence>
<evidence type="ECO:0000259" key="2">
    <source>
        <dbReference type="PROSITE" id="PS50943"/>
    </source>
</evidence>
<protein>
    <submittedName>
        <fullName evidence="3">XRE family transcriptional regulator</fullName>
    </submittedName>
</protein>
<dbReference type="KEGG" id="sbd:ATN00_12210"/>
<proteinExistence type="predicted"/>
<dbReference type="STRING" id="1332080.ATN00_12210"/>
<evidence type="ECO:0000313" key="4">
    <source>
        <dbReference type="Proteomes" id="UP000056968"/>
    </source>
</evidence>
<dbReference type="InterPro" id="IPR010982">
    <property type="entry name" value="Lambda_DNA-bd_dom_sf"/>
</dbReference>
<dbReference type="InterPro" id="IPR013430">
    <property type="entry name" value="Toxin_antidote_HigA"/>
</dbReference>
<evidence type="ECO:0000256" key="1">
    <source>
        <dbReference type="ARBA" id="ARBA00023125"/>
    </source>
</evidence>
<dbReference type="PANTHER" id="PTHR36924:SF1">
    <property type="entry name" value="ANTITOXIN HIGA-1"/>
    <property type="match status" value="1"/>
</dbReference>
<dbReference type="PANTHER" id="PTHR36924">
    <property type="entry name" value="ANTITOXIN HIGA-1"/>
    <property type="match status" value="1"/>
</dbReference>
<dbReference type="PROSITE" id="PS50943">
    <property type="entry name" value="HTH_CROC1"/>
    <property type="match status" value="1"/>
</dbReference>
<dbReference type="RefSeq" id="WP_062064953.1">
    <property type="nucleotide sequence ID" value="NZ_CP013264.1"/>
</dbReference>
<dbReference type="InterPro" id="IPR001387">
    <property type="entry name" value="Cro/C1-type_HTH"/>
</dbReference>
<dbReference type="OrthoDB" id="7205516at2"/>
<keyword evidence="4" id="KW-1185">Reference proteome</keyword>
<dbReference type="EMBL" id="CP013264">
    <property type="protein sequence ID" value="ALR20949.1"/>
    <property type="molecule type" value="Genomic_DNA"/>
</dbReference>
<name>A0A0S3EZT9_9SPHN</name>